<proteinExistence type="predicted"/>
<protein>
    <submittedName>
        <fullName evidence="1">ABC transporter substrate-binding protein</fullName>
    </submittedName>
</protein>
<dbReference type="RefSeq" id="WP_272744696.1">
    <property type="nucleotide sequence ID" value="NZ_JAQQKV010000002.1"/>
</dbReference>
<organism evidence="1 2">
    <name type="scientific">Asticcacaulis machinosus</name>
    <dbReference type="NCBI Taxonomy" id="2984211"/>
    <lineage>
        <taxon>Bacteria</taxon>
        <taxon>Pseudomonadati</taxon>
        <taxon>Pseudomonadota</taxon>
        <taxon>Alphaproteobacteria</taxon>
        <taxon>Caulobacterales</taxon>
        <taxon>Caulobacteraceae</taxon>
        <taxon>Asticcacaulis</taxon>
    </lineage>
</organism>
<dbReference type="SUPFAM" id="SSF53850">
    <property type="entry name" value="Periplasmic binding protein-like II"/>
    <property type="match status" value="1"/>
</dbReference>
<evidence type="ECO:0000313" key="2">
    <source>
        <dbReference type="Proteomes" id="UP001218579"/>
    </source>
</evidence>
<reference evidence="1 2" key="1">
    <citation type="submission" date="2023-01" db="EMBL/GenBank/DDBJ databases">
        <title>Novel species of the genus Asticcacaulis isolated from rivers.</title>
        <authorList>
            <person name="Lu H."/>
        </authorList>
    </citation>
    <scope>NUCLEOTIDE SEQUENCE [LARGE SCALE GENOMIC DNA]</scope>
    <source>
        <strain evidence="1 2">LKC15W</strain>
    </source>
</reference>
<comment type="caution">
    <text evidence="1">The sequence shown here is derived from an EMBL/GenBank/DDBJ whole genome shotgun (WGS) entry which is preliminary data.</text>
</comment>
<name>A0ABT5HJE0_9CAUL</name>
<accession>A0ABT5HJE0</accession>
<dbReference type="Gene3D" id="3.40.190.10">
    <property type="entry name" value="Periplasmic binding protein-like II"/>
    <property type="match status" value="1"/>
</dbReference>
<evidence type="ECO:0000313" key="1">
    <source>
        <dbReference type="EMBL" id="MDC7676354.1"/>
    </source>
</evidence>
<dbReference type="Gene3D" id="3.40.190.270">
    <property type="match status" value="1"/>
</dbReference>
<gene>
    <name evidence="1" type="ORF">PQU98_09455</name>
</gene>
<dbReference type="EMBL" id="JAQQKV010000002">
    <property type="protein sequence ID" value="MDC7676354.1"/>
    <property type="molecule type" value="Genomic_DNA"/>
</dbReference>
<dbReference type="Proteomes" id="UP001218579">
    <property type="component" value="Unassembled WGS sequence"/>
</dbReference>
<sequence>MSHSPTPSPPRPPKPHSGPAQLVWYARCPTLTALGLIANRGILQREFLRENINVISVRENSTPAVRQGHLDHTLPNLIREADAATALWAYGLNGRSRLLALGATYHSVSVVVPQKSPLRSLHDLKGVRLSVPREAGAFSPARVRALRAWETITAFAGSGPEAVEFTNVVSDHPSVPFGDIARREIEALLGGQTDASILYGAKGIELARAAGLRELHRFSAADIRHDDRLSGLIELRAVTVDDPFLEAEPNVVSRLLRQLAQAHQWAETFPKEALNQIAIEGKVSADLASEAYGNLFVEGAKIGLESFRLAQLTHLEQWLKARGFIASNLSVDDWLRPDILESLQSAPSSQTRLRSRAIMSSV</sequence>
<keyword evidence="2" id="KW-1185">Reference proteome</keyword>